<organism evidence="2 3">
    <name type="scientific">Dryococelus australis</name>
    <dbReference type="NCBI Taxonomy" id="614101"/>
    <lineage>
        <taxon>Eukaryota</taxon>
        <taxon>Metazoa</taxon>
        <taxon>Ecdysozoa</taxon>
        <taxon>Arthropoda</taxon>
        <taxon>Hexapoda</taxon>
        <taxon>Insecta</taxon>
        <taxon>Pterygota</taxon>
        <taxon>Neoptera</taxon>
        <taxon>Polyneoptera</taxon>
        <taxon>Phasmatodea</taxon>
        <taxon>Verophasmatodea</taxon>
        <taxon>Anareolatae</taxon>
        <taxon>Phasmatidae</taxon>
        <taxon>Eurycanthinae</taxon>
        <taxon>Dryococelus</taxon>
    </lineage>
</organism>
<gene>
    <name evidence="2" type="ORF">PR048_027120</name>
</gene>
<comment type="caution">
    <text evidence="2">The sequence shown here is derived from an EMBL/GenBank/DDBJ whole genome shotgun (WGS) entry which is preliminary data.</text>
</comment>
<reference evidence="2 3" key="1">
    <citation type="submission" date="2023-02" db="EMBL/GenBank/DDBJ databases">
        <title>LHISI_Scaffold_Assembly.</title>
        <authorList>
            <person name="Stuart O.P."/>
            <person name="Cleave R."/>
            <person name="Magrath M.J.L."/>
            <person name="Mikheyev A.S."/>
        </authorList>
    </citation>
    <scope>NUCLEOTIDE SEQUENCE [LARGE SCALE GENOMIC DNA]</scope>
    <source>
        <strain evidence="2">Daus_M_001</strain>
        <tissue evidence="2">Leg muscle</tissue>
    </source>
</reference>
<name>A0ABQ9GG46_9NEOP</name>
<feature type="compositionally biased region" description="Basic and acidic residues" evidence="1">
    <location>
        <begin position="323"/>
        <end position="338"/>
    </location>
</feature>
<keyword evidence="3" id="KW-1185">Reference proteome</keyword>
<proteinExistence type="predicted"/>
<dbReference type="EMBL" id="JARBHB010000012">
    <property type="protein sequence ID" value="KAJ8870821.1"/>
    <property type="molecule type" value="Genomic_DNA"/>
</dbReference>
<protein>
    <submittedName>
        <fullName evidence="2">Uncharacterized protein</fullName>
    </submittedName>
</protein>
<evidence type="ECO:0000313" key="3">
    <source>
        <dbReference type="Proteomes" id="UP001159363"/>
    </source>
</evidence>
<evidence type="ECO:0000256" key="1">
    <source>
        <dbReference type="SAM" id="MobiDB-lite"/>
    </source>
</evidence>
<accession>A0ABQ9GG46</accession>
<sequence>MAEVGQTHSNLEFSLSSIAHPINVKVRPHERNRSAVSPLCANLLCGRALCGTHLFFPSRSTASSTPSVLLVQQCHLLINRSAAVAVRTLASRQGSGSGLDHLEFLMWITWRTLPLIARGFLGVLPFNPILHSTLAPYSHQFTLKCAQVLALFSAFEAEERGSDKGATATRFKCAIAAKATATLASKVAVGNLASEVASLVQASHDNGELLSPLARAKAGSSCWMRVGAMNKQTSCVRERERGKEGEATTSLCVKYSGRGPGCKVCHIQAVDRDAVDRDVRFVILRRRVQRRFLTGEIGIGSIASARWSVPPAVFIAETVCPGESKEHGEKRGKGRDTGETTLPPPPGRKCGRRELRGMMLKRGWGYKHQLVFAKLIPYKSVVTSTYNKGAQVRQRNPNNVAKAIKAIEHLKLLTYHRKLLDGWLKKNYGTPKDAAKCKHGRLTVQNPETDQTLVDYCLRMKATFYNLTRPDLRSLGIAIVTEEQHFKLHPELSIRKQTGTSYARREGFNESRVRQFFFYLLDAAYEKHNYPPDRISKVDEIGLAIVQS</sequence>
<evidence type="ECO:0000313" key="2">
    <source>
        <dbReference type="EMBL" id="KAJ8870821.1"/>
    </source>
</evidence>
<feature type="region of interest" description="Disordered" evidence="1">
    <location>
        <begin position="323"/>
        <end position="350"/>
    </location>
</feature>
<dbReference type="Proteomes" id="UP001159363">
    <property type="component" value="Chromosome 11"/>
</dbReference>